<reference evidence="2 3" key="1">
    <citation type="submission" date="2019-05" db="EMBL/GenBank/DDBJ databases">
        <title>Another draft genome of Portunus trituberculatus and its Hox gene families provides insights of decapod evolution.</title>
        <authorList>
            <person name="Jeong J.-H."/>
            <person name="Song I."/>
            <person name="Kim S."/>
            <person name="Choi T."/>
            <person name="Kim D."/>
            <person name="Ryu S."/>
            <person name="Kim W."/>
        </authorList>
    </citation>
    <scope>NUCLEOTIDE SEQUENCE [LARGE SCALE GENOMIC DNA]</scope>
    <source>
        <tissue evidence="2">Muscle</tissue>
    </source>
</reference>
<organism evidence="2 3">
    <name type="scientific">Portunus trituberculatus</name>
    <name type="common">Swimming crab</name>
    <name type="synonym">Neptunus trituberculatus</name>
    <dbReference type="NCBI Taxonomy" id="210409"/>
    <lineage>
        <taxon>Eukaryota</taxon>
        <taxon>Metazoa</taxon>
        <taxon>Ecdysozoa</taxon>
        <taxon>Arthropoda</taxon>
        <taxon>Crustacea</taxon>
        <taxon>Multicrustacea</taxon>
        <taxon>Malacostraca</taxon>
        <taxon>Eumalacostraca</taxon>
        <taxon>Eucarida</taxon>
        <taxon>Decapoda</taxon>
        <taxon>Pleocyemata</taxon>
        <taxon>Brachyura</taxon>
        <taxon>Eubrachyura</taxon>
        <taxon>Portunoidea</taxon>
        <taxon>Portunidae</taxon>
        <taxon>Portuninae</taxon>
        <taxon>Portunus</taxon>
    </lineage>
</organism>
<gene>
    <name evidence="2" type="ORF">E2C01_063676</name>
</gene>
<keyword evidence="3" id="KW-1185">Reference proteome</keyword>
<dbReference type="EMBL" id="VSRR010029440">
    <property type="protein sequence ID" value="MPC69451.1"/>
    <property type="molecule type" value="Genomic_DNA"/>
</dbReference>
<sequence length="48" mass="5254">MWPPSDLITSPHLTSPHLTSPPITSQPHFTSLHLCRSSPHLSPLSSAR</sequence>
<feature type="region of interest" description="Disordered" evidence="1">
    <location>
        <begin position="1"/>
        <end position="25"/>
    </location>
</feature>
<protein>
    <submittedName>
        <fullName evidence="2">Uncharacterized protein</fullName>
    </submittedName>
</protein>
<evidence type="ECO:0000313" key="2">
    <source>
        <dbReference type="EMBL" id="MPC69451.1"/>
    </source>
</evidence>
<name>A0A5B7H9S5_PORTR</name>
<dbReference type="AlphaFoldDB" id="A0A5B7H9S5"/>
<proteinExistence type="predicted"/>
<dbReference type="Proteomes" id="UP000324222">
    <property type="component" value="Unassembled WGS sequence"/>
</dbReference>
<evidence type="ECO:0000256" key="1">
    <source>
        <dbReference type="SAM" id="MobiDB-lite"/>
    </source>
</evidence>
<accession>A0A5B7H9S5</accession>
<comment type="caution">
    <text evidence="2">The sequence shown here is derived from an EMBL/GenBank/DDBJ whole genome shotgun (WGS) entry which is preliminary data.</text>
</comment>
<feature type="compositionally biased region" description="Polar residues" evidence="1">
    <location>
        <begin position="7"/>
        <end position="25"/>
    </location>
</feature>
<evidence type="ECO:0000313" key="3">
    <source>
        <dbReference type="Proteomes" id="UP000324222"/>
    </source>
</evidence>